<evidence type="ECO:0000256" key="5">
    <source>
        <dbReference type="ARBA" id="ARBA00023157"/>
    </source>
</evidence>
<reference evidence="8" key="2">
    <citation type="submission" date="2017-11" db="EMBL/GenBank/DDBJ databases">
        <title>Coralsnake Venomics: Analyses of Venom Gland Transcriptomes and Proteomes of Six Brazilian Taxa.</title>
        <authorList>
            <person name="Aird S.D."/>
            <person name="Jorge da Silva N."/>
            <person name="Qiu L."/>
            <person name="Villar-Briones A."/>
            <person name="Aparecida-Saddi V."/>
            <person name="Campos-Telles M.P."/>
            <person name="Grau M."/>
            <person name="Mikheyev A.S."/>
        </authorList>
    </citation>
    <scope>NUCLEOTIDE SEQUENCE</scope>
    <source>
        <tissue evidence="8">Venom_gland</tissue>
    </source>
</reference>
<dbReference type="PROSITE" id="PS00615">
    <property type="entry name" value="C_TYPE_LECTIN_1"/>
    <property type="match status" value="1"/>
</dbReference>
<evidence type="ECO:0000259" key="7">
    <source>
        <dbReference type="PROSITE" id="PS50041"/>
    </source>
</evidence>
<reference evidence="8" key="1">
    <citation type="submission" date="2017-07" db="EMBL/GenBank/DDBJ databases">
        <authorList>
            <person name="Mikheyev A."/>
            <person name="Grau M."/>
        </authorList>
    </citation>
    <scope>NUCLEOTIDE SEQUENCE</scope>
    <source>
        <tissue evidence="8">Venom_gland</tissue>
    </source>
</reference>
<dbReference type="PANTHER" id="PTHR22803">
    <property type="entry name" value="MANNOSE, PHOSPHOLIPASE, LECTIN RECEPTOR RELATED"/>
    <property type="match status" value="1"/>
</dbReference>
<keyword evidence="4" id="KW-0106">Calcium</keyword>
<name>A0A2D4MVW0_9SAUR</name>
<sequence length="161" mass="18935">MGFISVHVPFLGFLVASFFIQGLEAVSCPKHWYMFEDFCYGFFKEKLTWNEAESECATYGKDGHLASIHSEREMAFLSSALLMNYAERFRIWIGLYKLPGGKTRFRWQDHSRGEYIPWAPHQPSNCKQNQNCVELYATDYKHWNDQFCDVEQPYLCKMSLV</sequence>
<feature type="signal peptide" evidence="6">
    <location>
        <begin position="1"/>
        <end position="25"/>
    </location>
</feature>
<dbReference type="PROSITE" id="PS50041">
    <property type="entry name" value="C_TYPE_LECTIN_2"/>
    <property type="match status" value="1"/>
</dbReference>
<evidence type="ECO:0000256" key="4">
    <source>
        <dbReference type="ARBA" id="ARBA00022837"/>
    </source>
</evidence>
<feature type="chain" id="PRO_5015078627" description="C-type lectin domain-containing protein" evidence="6">
    <location>
        <begin position="26"/>
        <end position="161"/>
    </location>
</feature>
<dbReference type="EMBL" id="IACM01131560">
    <property type="protein sequence ID" value="LAB37550.1"/>
    <property type="molecule type" value="Transcribed_RNA"/>
</dbReference>
<dbReference type="InterPro" id="IPR050111">
    <property type="entry name" value="C-type_lectin/snaclec_domain"/>
</dbReference>
<dbReference type="PRINTS" id="PR01504">
    <property type="entry name" value="PNCREATITSAP"/>
</dbReference>
<dbReference type="InterPro" id="IPR001304">
    <property type="entry name" value="C-type_lectin-like"/>
</dbReference>
<dbReference type="EMBL" id="IACM01131559">
    <property type="protein sequence ID" value="LAB37547.1"/>
    <property type="molecule type" value="Transcribed_RNA"/>
</dbReference>
<dbReference type="SMART" id="SM00034">
    <property type="entry name" value="CLECT"/>
    <property type="match status" value="1"/>
</dbReference>
<evidence type="ECO:0000256" key="6">
    <source>
        <dbReference type="SAM" id="SignalP"/>
    </source>
</evidence>
<dbReference type="Pfam" id="PF00059">
    <property type="entry name" value="Lectin_C"/>
    <property type="match status" value="1"/>
</dbReference>
<comment type="subcellular location">
    <subcellularLocation>
        <location evidence="1">Secreted</location>
    </subcellularLocation>
</comment>
<keyword evidence="6" id="KW-0732">Signal</keyword>
<organism evidence="8">
    <name type="scientific">Micrurus spixii</name>
    <name type="common">Amazon coral snake</name>
    <dbReference type="NCBI Taxonomy" id="129469"/>
    <lineage>
        <taxon>Eukaryota</taxon>
        <taxon>Metazoa</taxon>
        <taxon>Chordata</taxon>
        <taxon>Craniata</taxon>
        <taxon>Vertebrata</taxon>
        <taxon>Euteleostomi</taxon>
        <taxon>Lepidosauria</taxon>
        <taxon>Squamata</taxon>
        <taxon>Bifurcata</taxon>
        <taxon>Unidentata</taxon>
        <taxon>Episquamata</taxon>
        <taxon>Toxicofera</taxon>
        <taxon>Serpentes</taxon>
        <taxon>Colubroidea</taxon>
        <taxon>Elapidae</taxon>
        <taxon>Elapinae</taxon>
        <taxon>Micrurus</taxon>
    </lineage>
</organism>
<evidence type="ECO:0000313" key="8">
    <source>
        <dbReference type="EMBL" id="LAB37547.1"/>
    </source>
</evidence>
<evidence type="ECO:0000256" key="1">
    <source>
        <dbReference type="ARBA" id="ARBA00004613"/>
    </source>
</evidence>
<dbReference type="AlphaFoldDB" id="A0A2D4MVW0"/>
<protein>
    <recommendedName>
        <fullName evidence="7">C-type lectin domain-containing protein</fullName>
    </recommendedName>
</protein>
<dbReference type="InterPro" id="IPR018378">
    <property type="entry name" value="C-type_lectin_CS"/>
</dbReference>
<keyword evidence="5" id="KW-1015">Disulfide bond</keyword>
<evidence type="ECO:0000256" key="2">
    <source>
        <dbReference type="ARBA" id="ARBA00006250"/>
    </source>
</evidence>
<dbReference type="InterPro" id="IPR016187">
    <property type="entry name" value="CTDL_fold"/>
</dbReference>
<dbReference type="SUPFAM" id="SSF56436">
    <property type="entry name" value="C-type lectin-like"/>
    <property type="match status" value="1"/>
</dbReference>
<dbReference type="GO" id="GO:0005576">
    <property type="term" value="C:extracellular region"/>
    <property type="evidence" value="ECO:0007669"/>
    <property type="project" value="UniProtKB-SubCell"/>
</dbReference>
<comment type="similarity">
    <text evidence="2">Belongs to the true venom lectin family.</text>
</comment>
<dbReference type="Gene3D" id="3.10.100.10">
    <property type="entry name" value="Mannose-Binding Protein A, subunit A"/>
    <property type="match status" value="1"/>
</dbReference>
<dbReference type="InterPro" id="IPR016186">
    <property type="entry name" value="C-type_lectin-like/link_sf"/>
</dbReference>
<evidence type="ECO:0000256" key="3">
    <source>
        <dbReference type="ARBA" id="ARBA00022525"/>
    </source>
</evidence>
<feature type="domain" description="C-type lectin" evidence="7">
    <location>
        <begin position="35"/>
        <end position="157"/>
    </location>
</feature>
<proteinExistence type="inferred from homology"/>
<keyword evidence="3" id="KW-0964">Secreted</keyword>
<accession>A0A2D4MVW0</accession>